<keyword evidence="1" id="KW-1133">Transmembrane helix</keyword>
<evidence type="ECO:0000256" key="1">
    <source>
        <dbReference type="SAM" id="Phobius"/>
    </source>
</evidence>
<sequence length="70" mass="8115">MALQYGFTSETRRTVGARIACFARNMLRMCGHMFLKNIAECSFICAFGTFVYFASHCLYEVWMFSNHVII</sequence>
<gene>
    <name evidence="2" type="ORF">CALMAC_LOCUS12603</name>
</gene>
<dbReference type="EMBL" id="CAACVG010009207">
    <property type="protein sequence ID" value="VEN52494.1"/>
    <property type="molecule type" value="Genomic_DNA"/>
</dbReference>
<dbReference type="Proteomes" id="UP000410492">
    <property type="component" value="Unassembled WGS sequence"/>
</dbReference>
<keyword evidence="1" id="KW-0472">Membrane</keyword>
<name>A0A653CZH2_CALMS</name>
<organism evidence="2 3">
    <name type="scientific">Callosobruchus maculatus</name>
    <name type="common">Southern cowpea weevil</name>
    <name type="synonym">Pulse bruchid</name>
    <dbReference type="NCBI Taxonomy" id="64391"/>
    <lineage>
        <taxon>Eukaryota</taxon>
        <taxon>Metazoa</taxon>
        <taxon>Ecdysozoa</taxon>
        <taxon>Arthropoda</taxon>
        <taxon>Hexapoda</taxon>
        <taxon>Insecta</taxon>
        <taxon>Pterygota</taxon>
        <taxon>Neoptera</taxon>
        <taxon>Endopterygota</taxon>
        <taxon>Coleoptera</taxon>
        <taxon>Polyphaga</taxon>
        <taxon>Cucujiformia</taxon>
        <taxon>Chrysomeloidea</taxon>
        <taxon>Chrysomelidae</taxon>
        <taxon>Bruchinae</taxon>
        <taxon>Bruchini</taxon>
        <taxon>Callosobruchus</taxon>
    </lineage>
</organism>
<feature type="transmembrane region" description="Helical" evidence="1">
    <location>
        <begin position="34"/>
        <end position="54"/>
    </location>
</feature>
<keyword evidence="3" id="KW-1185">Reference proteome</keyword>
<dbReference type="AlphaFoldDB" id="A0A653CZH2"/>
<evidence type="ECO:0000313" key="3">
    <source>
        <dbReference type="Proteomes" id="UP000410492"/>
    </source>
</evidence>
<protein>
    <submittedName>
        <fullName evidence="2">Uncharacterized protein</fullName>
    </submittedName>
</protein>
<accession>A0A653CZH2</accession>
<proteinExistence type="predicted"/>
<keyword evidence="1" id="KW-0812">Transmembrane</keyword>
<evidence type="ECO:0000313" key="2">
    <source>
        <dbReference type="EMBL" id="VEN52494.1"/>
    </source>
</evidence>
<reference evidence="2 3" key="1">
    <citation type="submission" date="2019-01" db="EMBL/GenBank/DDBJ databases">
        <authorList>
            <person name="Sayadi A."/>
        </authorList>
    </citation>
    <scope>NUCLEOTIDE SEQUENCE [LARGE SCALE GENOMIC DNA]</scope>
</reference>